<organism evidence="2 3">
    <name type="scientific">Bombella favorum</name>
    <dbReference type="NCBI Taxonomy" id="2039164"/>
    <lineage>
        <taxon>Bacteria</taxon>
        <taxon>Pseudomonadati</taxon>
        <taxon>Pseudomonadota</taxon>
        <taxon>Alphaproteobacteria</taxon>
        <taxon>Acetobacterales</taxon>
        <taxon>Acetobacteraceae</taxon>
        <taxon>Bombella</taxon>
    </lineage>
</organism>
<gene>
    <name evidence="2" type="ORF">CPA57_02145</name>
</gene>
<evidence type="ECO:0000313" key="2">
    <source>
        <dbReference type="EMBL" id="MBA5725080.1"/>
    </source>
</evidence>
<feature type="region of interest" description="Disordered" evidence="1">
    <location>
        <begin position="189"/>
        <end position="233"/>
    </location>
</feature>
<feature type="region of interest" description="Disordered" evidence="1">
    <location>
        <begin position="358"/>
        <end position="385"/>
    </location>
</feature>
<evidence type="ECO:0000256" key="1">
    <source>
        <dbReference type="SAM" id="MobiDB-lite"/>
    </source>
</evidence>
<name>A0ABR5ZL93_9PROT</name>
<sequence>MSFFAVGCTSFSVSCTGLDRHLHNTINPFGNPNTPDARSETAQRIQGAKATSTMPLLPEEGDVWPGQPEPVPSLQDVSRSDAHFVAKWQKARPQLDADLRQQLNDGQGMSVGEDVGKRYGSGRDVMPIGQPIPSHVKDNAPPYMEPANKGVVTIPNGDGTDTLIAPDGSVKIVSAGKASLYQNVRTFGHVRSSDEQTPEAQAETEKTPVTIPPSPPQREQVVTEAPHPQPKVEKLPEPQRLVHHEVPPVREVPPPQPKAEVRHEVQQRPVHEAPPVRAVQPRPPQPEAHVVIPPPVPKAPVVAAPPPQQPATPEAAPRHRYNRVAVDAAQPVAESAHIHKPHHKQQARDHEAVAVSGRHHKTSERPVEAHVKKERHHTHRKRNGEFVDALGLEASARSSHAHKSDGVYQFDWDK</sequence>
<feature type="compositionally biased region" description="Basic residues" evidence="1">
    <location>
        <begin position="372"/>
        <end position="382"/>
    </location>
</feature>
<evidence type="ECO:0000313" key="3">
    <source>
        <dbReference type="Proteomes" id="UP001516390"/>
    </source>
</evidence>
<protein>
    <submittedName>
        <fullName evidence="2">Uncharacterized protein</fullName>
    </submittedName>
</protein>
<keyword evidence="3" id="KW-1185">Reference proteome</keyword>
<dbReference type="Proteomes" id="UP001516390">
    <property type="component" value="Unassembled WGS sequence"/>
</dbReference>
<dbReference type="RefSeq" id="WP_182081088.1">
    <property type="nucleotide sequence ID" value="NZ_NWUS01000001.1"/>
</dbReference>
<reference evidence="2 3" key="1">
    <citation type="submission" date="2017-09" db="EMBL/GenBank/DDBJ databases">
        <authorList>
            <person name="Jakob F."/>
        </authorList>
    </citation>
    <scope>NUCLEOTIDE SEQUENCE [LARGE SCALE GENOMIC DNA]</scope>
    <source>
        <strain evidence="2 3">TMW 2.1880</strain>
    </source>
</reference>
<proteinExistence type="predicted"/>
<accession>A0ABR5ZL93</accession>
<comment type="caution">
    <text evidence="2">The sequence shown here is derived from an EMBL/GenBank/DDBJ whole genome shotgun (WGS) entry which is preliminary data.</text>
</comment>
<dbReference type="EMBL" id="NWUS01000001">
    <property type="protein sequence ID" value="MBA5725080.1"/>
    <property type="molecule type" value="Genomic_DNA"/>
</dbReference>